<dbReference type="Gene3D" id="2.60.120.260">
    <property type="entry name" value="Galactose-binding domain-like"/>
    <property type="match status" value="1"/>
</dbReference>
<comment type="caution">
    <text evidence="8">The sequence shown here is derived from an EMBL/GenBank/DDBJ whole genome shotgun (WGS) entry which is preliminary data.</text>
</comment>
<keyword evidence="2" id="KW-0540">Nuclease</keyword>
<dbReference type="Proteomes" id="UP000256429">
    <property type="component" value="Unassembled WGS sequence"/>
</dbReference>
<sequence length="1233" mass="132275">MKKITFLVMLIPFWIQAQIPSYYNDVNLNLSGTNLKDELASKIISTHTNFLSYSQVWDASKITDLDPSDATNSNVILIYGYNDTDGNYITDRTRSKDANGGTAGTDWNREHTYAKSLGVPNLGTSGPGSDAHHLRPSDVTFNGQRSSKKFASGIGNAGDSNGGWYPGDEWKGDIARMMMYMYLRYGNQCLPTGVGIGSASATPDDMIDLFLQWNAEDPVSQIEKNRNQYHGNSTNAFAQGNRNPFIDNPAFATQIWNGPQAEDLFGNSVPDTEAPTAPSNVIASNITNSTLDLNWTASTDNIAVSSYDIYKDGIFLASSTTNSYSVIDLTLNTTYDFTVFAKDATGNTSGISNTETITTTNIIDTEAPTSITDLIASNTTSSTTSLSWAASTDNIAVTSYEISKDGVFLASSTTNSYLVTGLMPTTSYTFSVIAKDAAGNNSTISNTATTTTLDVVSGNDIFISEYVEGSSNNKAIEIANFTGNTVDLSAYSLKRNTNGGSSWGAALVLSGQLINEAVFVAANSSSTSVILNVADLTSSSDALLFNGNDPVGLFKNNVLIDIVGTFNNGTANFAADTTLRRKTSITNPSTTYNVNDWDSFSTDTFDDLGSHAASGGGTADTEAPTAPAGLTASNISETALDLSWTASTDNIGVTNYEVYKDGTLFSTVVNTSINITGLSAATTYSFSVTANDAAGNTSTNSNTVNTSTIDITSPSTPLNFINTNTTQTSTYLSWDISTDNVGVSDYAIFIDGILLTTTTNNFYNVINLIPETTYAFTIMANDASGNSSTLSNAINVTTLSSGGSGSGNELFISEYIEGSSNNKAIEIANFTGNTVDLSTYSLKRNTNGGSSWGAAFNLTGQILDGDVFVVANSSATSTILNIADLTSSSDALLFNGNDPVGLFKNDVLIDIVGTFNNGSANFAADTTLRRIATITNPSTTYNTNEWISFSTDTFDDLGSHTVSGGGNGISDILFAHSFETDWDGWIDGGSDCYRINSQYSFDGNYSIRIRDNSGIQSAMTSSSYDVSAYENLEVKFDFYSDSMESNEDFWLQYFDGSTWQTVKAFVSGTDFNNSEFTESIVTISAATYNFPANAQFRFQCDASSNSDAIYIDNVIVTATSGIAAKRAIKPFIQKKVKTYSSNLPEIEEMNFYPNPSSIATKIVAEIDIEDDIVNVEVLIANVQGRIIKTINIDNLKNEYFEQNMDISNLKSGIYFVKITSNKGLNITKKLIVQ</sequence>
<dbReference type="GO" id="GO:0016787">
    <property type="term" value="F:hydrolase activity"/>
    <property type="evidence" value="ECO:0007669"/>
    <property type="project" value="UniProtKB-KW"/>
</dbReference>
<keyword evidence="4" id="KW-0378">Hydrolase</keyword>
<dbReference type="PANTHER" id="PTHR33607">
    <property type="entry name" value="ENDONUCLEASE-1"/>
    <property type="match status" value="1"/>
</dbReference>
<evidence type="ECO:0000313" key="8">
    <source>
        <dbReference type="EMBL" id="REE83238.1"/>
    </source>
</evidence>
<dbReference type="Pfam" id="PF00932">
    <property type="entry name" value="LTD"/>
    <property type="match status" value="2"/>
</dbReference>
<evidence type="ECO:0000259" key="7">
    <source>
        <dbReference type="PROSITE" id="PS51841"/>
    </source>
</evidence>
<dbReference type="Gene3D" id="2.60.40.10">
    <property type="entry name" value="Immunoglobulins"/>
    <property type="match status" value="4"/>
</dbReference>
<dbReference type="InterPro" id="IPR036116">
    <property type="entry name" value="FN3_sf"/>
</dbReference>
<keyword evidence="3 5" id="KW-0732">Signal</keyword>
<name>A0A3D9RUS4_9FLAO</name>
<dbReference type="PANTHER" id="PTHR33607:SF2">
    <property type="entry name" value="ENDONUCLEASE-1"/>
    <property type="match status" value="1"/>
</dbReference>
<dbReference type="InterPro" id="IPR007346">
    <property type="entry name" value="Endonuclease-I"/>
</dbReference>
<evidence type="ECO:0000256" key="3">
    <source>
        <dbReference type="ARBA" id="ARBA00022729"/>
    </source>
</evidence>
<dbReference type="EMBL" id="QTTQ01000009">
    <property type="protein sequence ID" value="REE83238.1"/>
    <property type="molecule type" value="Genomic_DNA"/>
</dbReference>
<accession>A0A3D9RUS4</accession>
<dbReference type="InterPro" id="IPR001322">
    <property type="entry name" value="Lamin_tail_dom"/>
</dbReference>
<dbReference type="SUPFAM" id="SSF49265">
    <property type="entry name" value="Fibronectin type III"/>
    <property type="match status" value="2"/>
</dbReference>
<feature type="domain" description="Fibronectin type-III" evidence="6">
    <location>
        <begin position="626"/>
        <end position="715"/>
    </location>
</feature>
<evidence type="ECO:0000313" key="9">
    <source>
        <dbReference type="Proteomes" id="UP000256429"/>
    </source>
</evidence>
<proteinExistence type="inferred from homology"/>
<dbReference type="Pfam" id="PF00041">
    <property type="entry name" value="fn3"/>
    <property type="match status" value="3"/>
</dbReference>
<keyword evidence="9" id="KW-1185">Reference proteome</keyword>
<dbReference type="GO" id="GO:0004518">
    <property type="term" value="F:nuclease activity"/>
    <property type="evidence" value="ECO:0007669"/>
    <property type="project" value="UniProtKB-KW"/>
</dbReference>
<feature type="domain" description="LTD" evidence="7">
    <location>
        <begin position="797"/>
        <end position="943"/>
    </location>
</feature>
<evidence type="ECO:0000256" key="4">
    <source>
        <dbReference type="ARBA" id="ARBA00022801"/>
    </source>
</evidence>
<feature type="domain" description="LTD" evidence="7">
    <location>
        <begin position="442"/>
        <end position="604"/>
    </location>
</feature>
<dbReference type="InterPro" id="IPR044925">
    <property type="entry name" value="His-Me_finger_sf"/>
</dbReference>
<organism evidence="8 9">
    <name type="scientific">Lutibacter oceani</name>
    <dbReference type="NCBI Taxonomy" id="1853311"/>
    <lineage>
        <taxon>Bacteria</taxon>
        <taxon>Pseudomonadati</taxon>
        <taxon>Bacteroidota</taxon>
        <taxon>Flavobacteriia</taxon>
        <taxon>Flavobacteriales</taxon>
        <taxon>Flavobacteriaceae</taxon>
        <taxon>Lutibacter</taxon>
    </lineage>
</organism>
<dbReference type="NCBIfam" id="TIGR04183">
    <property type="entry name" value="Por_Secre_tail"/>
    <property type="match status" value="1"/>
</dbReference>
<dbReference type="SUPFAM" id="SSF54060">
    <property type="entry name" value="His-Me finger endonucleases"/>
    <property type="match status" value="1"/>
</dbReference>
<reference evidence="8 9" key="1">
    <citation type="submission" date="2018-08" db="EMBL/GenBank/DDBJ databases">
        <title>Genomic Encyclopedia of Type Strains, Phase III (KMG-III): the genomes of soil and plant-associated and newly described type strains.</title>
        <authorList>
            <person name="Whitman W."/>
        </authorList>
    </citation>
    <scope>NUCLEOTIDE SEQUENCE [LARGE SCALE GENOMIC DNA]</scope>
    <source>
        <strain evidence="8 9">325-5</strain>
    </source>
</reference>
<dbReference type="InterPro" id="IPR003961">
    <property type="entry name" value="FN3_dom"/>
</dbReference>
<feature type="domain" description="Fibronectin type-III" evidence="6">
    <location>
        <begin position="367"/>
        <end position="455"/>
    </location>
</feature>
<feature type="chain" id="PRO_5017555672" evidence="5">
    <location>
        <begin position="18"/>
        <end position="1233"/>
    </location>
</feature>
<evidence type="ECO:0000259" key="6">
    <source>
        <dbReference type="PROSITE" id="PS50853"/>
    </source>
</evidence>
<dbReference type="PROSITE" id="PS51841">
    <property type="entry name" value="LTD"/>
    <property type="match status" value="2"/>
</dbReference>
<gene>
    <name evidence="8" type="ORF">BX611_0523</name>
</gene>
<feature type="domain" description="Fibronectin type-III" evidence="6">
    <location>
        <begin position="277"/>
        <end position="362"/>
    </location>
</feature>
<dbReference type="CDD" id="cd00063">
    <property type="entry name" value="FN3"/>
    <property type="match status" value="4"/>
</dbReference>
<evidence type="ECO:0000256" key="5">
    <source>
        <dbReference type="SAM" id="SignalP"/>
    </source>
</evidence>
<dbReference type="AlphaFoldDB" id="A0A3D9RUS4"/>
<dbReference type="InterPro" id="IPR026444">
    <property type="entry name" value="Secre_tail"/>
</dbReference>
<dbReference type="Pfam" id="PF04231">
    <property type="entry name" value="Endonuclease_1"/>
    <property type="match status" value="1"/>
</dbReference>
<protein>
    <submittedName>
        <fullName evidence="8">Putative secreted protein (Por secretion system target)</fullName>
    </submittedName>
</protein>
<dbReference type="Pfam" id="PF18962">
    <property type="entry name" value="Por_Secre_tail"/>
    <property type="match status" value="1"/>
</dbReference>
<dbReference type="OrthoDB" id="5500612at2"/>
<dbReference type="PROSITE" id="PS50853">
    <property type="entry name" value="FN3"/>
    <property type="match status" value="4"/>
</dbReference>
<feature type="signal peptide" evidence="5">
    <location>
        <begin position="1"/>
        <end position="17"/>
    </location>
</feature>
<comment type="similarity">
    <text evidence="1">Belongs to the EndA/NucM nuclease family.</text>
</comment>
<dbReference type="RefSeq" id="WP_115877914.1">
    <property type="nucleotide sequence ID" value="NZ_QTTQ01000009.1"/>
</dbReference>
<evidence type="ECO:0000256" key="2">
    <source>
        <dbReference type="ARBA" id="ARBA00022722"/>
    </source>
</evidence>
<evidence type="ECO:0000256" key="1">
    <source>
        <dbReference type="ARBA" id="ARBA00006429"/>
    </source>
</evidence>
<feature type="domain" description="Fibronectin type-III" evidence="6">
    <location>
        <begin position="716"/>
        <end position="801"/>
    </location>
</feature>
<dbReference type="SMART" id="SM00060">
    <property type="entry name" value="FN3"/>
    <property type="match status" value="4"/>
</dbReference>
<dbReference type="InterPro" id="IPR013783">
    <property type="entry name" value="Ig-like_fold"/>
</dbReference>